<keyword evidence="1" id="KW-0812">Transmembrane</keyword>
<dbReference type="RefSeq" id="WP_121977244.1">
    <property type="nucleotide sequence ID" value="NZ_JBHTLH010000043.1"/>
</dbReference>
<dbReference type="EMBL" id="JBHTLH010000043">
    <property type="protein sequence ID" value="MFD1126259.1"/>
    <property type="molecule type" value="Genomic_DNA"/>
</dbReference>
<keyword evidence="1" id="KW-1133">Transmembrane helix</keyword>
<comment type="caution">
    <text evidence="2">The sequence shown here is derived from an EMBL/GenBank/DDBJ whole genome shotgun (WGS) entry which is preliminary data.</text>
</comment>
<evidence type="ECO:0000313" key="2">
    <source>
        <dbReference type="EMBL" id="MFD1126259.1"/>
    </source>
</evidence>
<name>A0ABW3PG32_9LACO</name>
<evidence type="ECO:0000313" key="3">
    <source>
        <dbReference type="Proteomes" id="UP001597156"/>
    </source>
</evidence>
<dbReference type="Proteomes" id="UP001597156">
    <property type="component" value="Unassembled WGS sequence"/>
</dbReference>
<accession>A0ABW3PG32</accession>
<evidence type="ECO:0000256" key="1">
    <source>
        <dbReference type="SAM" id="Phobius"/>
    </source>
</evidence>
<protein>
    <submittedName>
        <fullName evidence="2">Uncharacterized protein</fullName>
    </submittedName>
</protein>
<sequence>MQDQTPSRMQQKRSTQQTKNTRHTKLIIFLIVLVVILGGFLYIGQQIHELGDAQRQTNTILDKPIKNTVVKVVEPKLPQEVRPQVVQIIQDEPLYRLQQAAVNPTTFQEIANKYQVPEKYVYPAKQFWFSQQNQELRNDVYHAQLLQLLSELKQLNRSLGNSSQ</sequence>
<keyword evidence="1" id="KW-0472">Membrane</keyword>
<keyword evidence="3" id="KW-1185">Reference proteome</keyword>
<feature type="transmembrane region" description="Helical" evidence="1">
    <location>
        <begin position="26"/>
        <end position="44"/>
    </location>
</feature>
<organism evidence="2 3">
    <name type="scientific">Lentilactobacillus raoultii</name>
    <dbReference type="NCBI Taxonomy" id="1987503"/>
    <lineage>
        <taxon>Bacteria</taxon>
        <taxon>Bacillati</taxon>
        <taxon>Bacillota</taxon>
        <taxon>Bacilli</taxon>
        <taxon>Lactobacillales</taxon>
        <taxon>Lactobacillaceae</taxon>
        <taxon>Lentilactobacillus</taxon>
    </lineage>
</organism>
<reference evidence="3" key="1">
    <citation type="journal article" date="2019" name="Int. J. Syst. Evol. Microbiol.">
        <title>The Global Catalogue of Microorganisms (GCM) 10K type strain sequencing project: providing services to taxonomists for standard genome sequencing and annotation.</title>
        <authorList>
            <consortium name="The Broad Institute Genomics Platform"/>
            <consortium name="The Broad Institute Genome Sequencing Center for Infectious Disease"/>
            <person name="Wu L."/>
            <person name="Ma J."/>
        </authorList>
    </citation>
    <scope>NUCLEOTIDE SEQUENCE [LARGE SCALE GENOMIC DNA]</scope>
    <source>
        <strain evidence="3">CCUG 71848</strain>
    </source>
</reference>
<proteinExistence type="predicted"/>
<gene>
    <name evidence="2" type="ORF">ACFQ22_13000</name>
</gene>